<dbReference type="RefSeq" id="WP_378571742.1">
    <property type="nucleotide sequence ID" value="NZ_JBHSFQ010000003.1"/>
</dbReference>
<name>A0ABV9DQJ7_9ACTN</name>
<evidence type="ECO:0000313" key="3">
    <source>
        <dbReference type="Proteomes" id="UP001595923"/>
    </source>
</evidence>
<feature type="domain" description="AB hydrolase-1" evidence="1">
    <location>
        <begin position="30"/>
        <end position="277"/>
    </location>
</feature>
<protein>
    <submittedName>
        <fullName evidence="2">Alpha/beta fold hydrolase</fullName>
    </submittedName>
</protein>
<dbReference type="PANTHER" id="PTHR43194">
    <property type="entry name" value="HYDROLASE ALPHA/BETA FOLD FAMILY"/>
    <property type="match status" value="1"/>
</dbReference>
<dbReference type="InterPro" id="IPR029058">
    <property type="entry name" value="AB_hydrolase_fold"/>
</dbReference>
<dbReference type="EMBL" id="JBHSFQ010000003">
    <property type="protein sequence ID" value="MFC4561121.1"/>
    <property type="molecule type" value="Genomic_DNA"/>
</dbReference>
<comment type="caution">
    <text evidence="2">The sequence shown here is derived from an EMBL/GenBank/DDBJ whole genome shotgun (WGS) entry which is preliminary data.</text>
</comment>
<accession>A0ABV9DQJ7</accession>
<dbReference type="Gene3D" id="3.40.50.1820">
    <property type="entry name" value="alpha/beta hydrolase"/>
    <property type="match status" value="1"/>
</dbReference>
<gene>
    <name evidence="2" type="ORF">ACFO4E_04540</name>
</gene>
<sequence length="293" mass="31716">MTADAFRDHRDLALPGGPLRVYEAGPATGPPVVLLHGAMLDTAPFTWRHLMPVLARDRRVIAPDLPRHGGSRPWSGTLDQARLSAVLTELLDRLEVERADLVGLSMGGGLAVGHALDHPGRVRSVVASAPGGIEARRPAQFATWLLTRSDALWRWTAAWVAASPALLRRSMERSLAAGAGTPDFAALMALAEAEARRQREHRQRALDDWQIAAYGPRRMRFDLSPRLPELVPPSLWLHGVHDTLVPAEVVRRAAAASPGGRFVSIEDAGHLAPLDRPGPFAELVTAFLADVHG</sequence>
<proteinExistence type="predicted"/>
<evidence type="ECO:0000313" key="2">
    <source>
        <dbReference type="EMBL" id="MFC4561121.1"/>
    </source>
</evidence>
<dbReference type="Proteomes" id="UP001595923">
    <property type="component" value="Unassembled WGS sequence"/>
</dbReference>
<dbReference type="GO" id="GO:0016787">
    <property type="term" value="F:hydrolase activity"/>
    <property type="evidence" value="ECO:0007669"/>
    <property type="project" value="UniProtKB-KW"/>
</dbReference>
<dbReference type="Pfam" id="PF00561">
    <property type="entry name" value="Abhydrolase_1"/>
    <property type="match status" value="1"/>
</dbReference>
<dbReference type="PRINTS" id="PR00111">
    <property type="entry name" value="ABHYDROLASE"/>
</dbReference>
<dbReference type="InterPro" id="IPR050228">
    <property type="entry name" value="Carboxylesterase_BioH"/>
</dbReference>
<dbReference type="SUPFAM" id="SSF53474">
    <property type="entry name" value="alpha/beta-Hydrolases"/>
    <property type="match status" value="1"/>
</dbReference>
<organism evidence="2 3">
    <name type="scientific">Nocardiopsis mangrovi</name>
    <dbReference type="NCBI Taxonomy" id="1179818"/>
    <lineage>
        <taxon>Bacteria</taxon>
        <taxon>Bacillati</taxon>
        <taxon>Actinomycetota</taxon>
        <taxon>Actinomycetes</taxon>
        <taxon>Streptosporangiales</taxon>
        <taxon>Nocardiopsidaceae</taxon>
        <taxon>Nocardiopsis</taxon>
    </lineage>
</organism>
<evidence type="ECO:0000259" key="1">
    <source>
        <dbReference type="Pfam" id="PF00561"/>
    </source>
</evidence>
<keyword evidence="3" id="KW-1185">Reference proteome</keyword>
<keyword evidence="2" id="KW-0378">Hydrolase</keyword>
<dbReference type="InterPro" id="IPR000073">
    <property type="entry name" value="AB_hydrolase_1"/>
</dbReference>
<reference evidence="3" key="1">
    <citation type="journal article" date="2019" name="Int. J. Syst. Evol. Microbiol.">
        <title>The Global Catalogue of Microorganisms (GCM) 10K type strain sequencing project: providing services to taxonomists for standard genome sequencing and annotation.</title>
        <authorList>
            <consortium name="The Broad Institute Genomics Platform"/>
            <consortium name="The Broad Institute Genome Sequencing Center for Infectious Disease"/>
            <person name="Wu L."/>
            <person name="Ma J."/>
        </authorList>
    </citation>
    <scope>NUCLEOTIDE SEQUENCE [LARGE SCALE GENOMIC DNA]</scope>
    <source>
        <strain evidence="3">XZYJ18</strain>
    </source>
</reference>
<dbReference type="PANTHER" id="PTHR43194:SF5">
    <property type="entry name" value="PIMELOYL-[ACYL-CARRIER PROTEIN] METHYL ESTER ESTERASE"/>
    <property type="match status" value="1"/>
</dbReference>